<feature type="domain" description="NADP-dependent oxidoreductase" evidence="2">
    <location>
        <begin position="15"/>
        <end position="315"/>
    </location>
</feature>
<name>A0A939PND4_9ACTN</name>
<dbReference type="PANTHER" id="PTHR43364">
    <property type="entry name" value="NADH-SPECIFIC METHYLGLYOXAL REDUCTASE-RELATED"/>
    <property type="match status" value="1"/>
</dbReference>
<dbReference type="Pfam" id="PF00248">
    <property type="entry name" value="Aldo_ket_red"/>
    <property type="match status" value="1"/>
</dbReference>
<comment type="caution">
    <text evidence="3">The sequence shown here is derived from an EMBL/GenBank/DDBJ whole genome shotgun (WGS) entry which is preliminary data.</text>
</comment>
<dbReference type="FunFam" id="3.20.20.100:FF:000004">
    <property type="entry name" value="Oxidoreductase, aldo/keto reductase"/>
    <property type="match status" value="1"/>
</dbReference>
<organism evidence="3 4">
    <name type="scientific">Actinomadura barringtoniae</name>
    <dbReference type="NCBI Taxonomy" id="1427535"/>
    <lineage>
        <taxon>Bacteria</taxon>
        <taxon>Bacillati</taxon>
        <taxon>Actinomycetota</taxon>
        <taxon>Actinomycetes</taxon>
        <taxon>Streptosporangiales</taxon>
        <taxon>Thermomonosporaceae</taxon>
        <taxon>Actinomadura</taxon>
    </lineage>
</organism>
<evidence type="ECO:0000313" key="4">
    <source>
        <dbReference type="Proteomes" id="UP000669179"/>
    </source>
</evidence>
<protein>
    <submittedName>
        <fullName evidence="3">Aldo/keto reductase</fullName>
    </submittedName>
</protein>
<dbReference type="Gene3D" id="3.20.20.100">
    <property type="entry name" value="NADP-dependent oxidoreductase domain"/>
    <property type="match status" value="1"/>
</dbReference>
<dbReference type="AlphaFoldDB" id="A0A939PND4"/>
<dbReference type="InterPro" id="IPR023210">
    <property type="entry name" value="NADP_OxRdtase_dom"/>
</dbReference>
<evidence type="ECO:0000259" key="2">
    <source>
        <dbReference type="Pfam" id="PF00248"/>
    </source>
</evidence>
<dbReference type="SUPFAM" id="SSF51430">
    <property type="entry name" value="NAD(P)-linked oxidoreductase"/>
    <property type="match status" value="1"/>
</dbReference>
<dbReference type="Proteomes" id="UP000669179">
    <property type="component" value="Unassembled WGS sequence"/>
</dbReference>
<dbReference type="GO" id="GO:0016491">
    <property type="term" value="F:oxidoreductase activity"/>
    <property type="evidence" value="ECO:0007669"/>
    <property type="project" value="UniProtKB-KW"/>
</dbReference>
<dbReference type="InterPro" id="IPR036812">
    <property type="entry name" value="NAD(P)_OxRdtase_dom_sf"/>
</dbReference>
<evidence type="ECO:0000256" key="1">
    <source>
        <dbReference type="ARBA" id="ARBA00023002"/>
    </source>
</evidence>
<gene>
    <name evidence="3" type="ORF">J4573_34775</name>
</gene>
<accession>A0A939PND4</accession>
<dbReference type="GO" id="GO:0005829">
    <property type="term" value="C:cytosol"/>
    <property type="evidence" value="ECO:0007669"/>
    <property type="project" value="UniProtKB-ARBA"/>
</dbReference>
<evidence type="ECO:0000313" key="3">
    <source>
        <dbReference type="EMBL" id="MBO2452299.1"/>
    </source>
</evidence>
<proteinExistence type="predicted"/>
<dbReference type="RefSeq" id="WP_208260173.1">
    <property type="nucleotide sequence ID" value="NZ_JAGEOJ010000015.1"/>
</dbReference>
<dbReference type="PANTHER" id="PTHR43364:SF4">
    <property type="entry name" value="NAD(P)-LINKED OXIDOREDUCTASE SUPERFAMILY PROTEIN"/>
    <property type="match status" value="1"/>
</dbReference>
<dbReference type="CDD" id="cd19079">
    <property type="entry name" value="AKR_EcYajO-like"/>
    <property type="match status" value="1"/>
</dbReference>
<dbReference type="EMBL" id="JAGEOJ010000015">
    <property type="protein sequence ID" value="MBO2452299.1"/>
    <property type="molecule type" value="Genomic_DNA"/>
</dbReference>
<dbReference type="InterPro" id="IPR050523">
    <property type="entry name" value="AKR_Detox_Biosynth"/>
</dbReference>
<keyword evidence="1" id="KW-0560">Oxidoreductase</keyword>
<sequence length="326" mass="36566">MEQTRLGTTGTKVSRICLGMMSYGDPAQRKWFLPEEDAEPIVRRAVEGGVTFFDTADMYSLGESERITGRLLPKFFNSRDDYVLATKVYFPMSDGPNDSGLSRKHIMAGIDASLKRLGTDYVDVYQIHRWDYETPIEETMEALHDVVKAGKARYIGASSMFAWQFAKAQHIADAEGWTRFATMQNYYNLVYREEEREMIPLCLDQGVGLIPWSPLARGLLAGNRERGGVRNTVRSETDAFADVLYEDADFDVVDVVKEIAAERDVPAAQVSLAWVLSKPAVSAPIIGATKLRHVEDALAAADLELDEKDIERLEAPYRPHPILGHE</sequence>
<reference evidence="3" key="1">
    <citation type="submission" date="2021-03" db="EMBL/GenBank/DDBJ databases">
        <authorList>
            <person name="Kanchanasin P."/>
            <person name="Saeng-In P."/>
            <person name="Phongsopitanun W."/>
            <person name="Yuki M."/>
            <person name="Kudo T."/>
            <person name="Ohkuma M."/>
            <person name="Tanasupawat S."/>
        </authorList>
    </citation>
    <scope>NUCLEOTIDE SEQUENCE</scope>
    <source>
        <strain evidence="3">GKU 128</strain>
    </source>
</reference>
<keyword evidence="4" id="KW-1185">Reference proteome</keyword>